<dbReference type="InterPro" id="IPR010559">
    <property type="entry name" value="Sig_transdc_His_kin_internal"/>
</dbReference>
<evidence type="ECO:0000259" key="15">
    <source>
        <dbReference type="PROSITE" id="PS50109"/>
    </source>
</evidence>
<gene>
    <name evidence="17" type="ORF">OB236_35320</name>
</gene>
<dbReference type="GO" id="GO:0016301">
    <property type="term" value="F:kinase activity"/>
    <property type="evidence" value="ECO:0007669"/>
    <property type="project" value="UniProtKB-KW"/>
</dbReference>
<keyword evidence="18" id="KW-1185">Reference proteome</keyword>
<dbReference type="CDD" id="cd06225">
    <property type="entry name" value="HAMP"/>
    <property type="match status" value="1"/>
</dbReference>
<evidence type="ECO:0000256" key="2">
    <source>
        <dbReference type="ARBA" id="ARBA00004651"/>
    </source>
</evidence>
<comment type="subcellular location">
    <subcellularLocation>
        <location evidence="2">Cell membrane</location>
        <topology evidence="2">Multi-pass membrane protein</topology>
    </subcellularLocation>
</comment>
<comment type="catalytic activity">
    <reaction evidence="1">
        <text>ATP + protein L-histidine = ADP + protein N-phospho-L-histidine.</text>
        <dbReference type="EC" id="2.7.13.3"/>
    </reaction>
</comment>
<dbReference type="EMBL" id="JAOQIO010000119">
    <property type="protein sequence ID" value="MCU6797409.1"/>
    <property type="molecule type" value="Genomic_DNA"/>
</dbReference>
<dbReference type="InterPro" id="IPR033479">
    <property type="entry name" value="dCache_1"/>
</dbReference>
<dbReference type="SUPFAM" id="SSF158472">
    <property type="entry name" value="HAMP domain-like"/>
    <property type="match status" value="1"/>
</dbReference>
<evidence type="ECO:0000313" key="18">
    <source>
        <dbReference type="Proteomes" id="UP001652445"/>
    </source>
</evidence>
<dbReference type="SUPFAM" id="SSF55874">
    <property type="entry name" value="ATPase domain of HSP90 chaperone/DNA topoisomerase II/histidine kinase"/>
    <property type="match status" value="1"/>
</dbReference>
<dbReference type="Pfam" id="PF00672">
    <property type="entry name" value="HAMP"/>
    <property type="match status" value="1"/>
</dbReference>
<keyword evidence="4" id="KW-1003">Cell membrane</keyword>
<keyword evidence="13 14" id="KW-0472">Membrane</keyword>
<feature type="transmembrane region" description="Helical" evidence="14">
    <location>
        <begin position="9"/>
        <end position="32"/>
    </location>
</feature>
<evidence type="ECO:0000256" key="5">
    <source>
        <dbReference type="ARBA" id="ARBA00022553"/>
    </source>
</evidence>
<dbReference type="Pfam" id="PF02743">
    <property type="entry name" value="dCache_1"/>
    <property type="match status" value="1"/>
</dbReference>
<keyword evidence="7 14" id="KW-0812">Transmembrane</keyword>
<organism evidence="17 18">
    <name type="scientific">Paenibacillus baimaensis</name>
    <dbReference type="NCBI Taxonomy" id="2982185"/>
    <lineage>
        <taxon>Bacteria</taxon>
        <taxon>Bacillati</taxon>
        <taxon>Bacillota</taxon>
        <taxon>Bacilli</taxon>
        <taxon>Bacillales</taxon>
        <taxon>Paenibacillaceae</taxon>
        <taxon>Paenibacillus</taxon>
    </lineage>
</organism>
<proteinExistence type="predicted"/>
<comment type="caution">
    <text evidence="17">The sequence shown here is derived from an EMBL/GenBank/DDBJ whole genome shotgun (WGS) entry which is preliminary data.</text>
</comment>
<dbReference type="Proteomes" id="UP001652445">
    <property type="component" value="Unassembled WGS sequence"/>
</dbReference>
<keyword evidence="5" id="KW-0597">Phosphoprotein</keyword>
<evidence type="ECO:0000256" key="12">
    <source>
        <dbReference type="ARBA" id="ARBA00023012"/>
    </source>
</evidence>
<protein>
    <recommendedName>
        <fullName evidence="3">histidine kinase</fullName>
        <ecNumber evidence="3">2.7.13.3</ecNumber>
    </recommendedName>
</protein>
<dbReference type="PROSITE" id="PS50109">
    <property type="entry name" value="HIS_KIN"/>
    <property type="match status" value="1"/>
</dbReference>
<dbReference type="SMART" id="SM00387">
    <property type="entry name" value="HATPase_c"/>
    <property type="match status" value="1"/>
</dbReference>
<keyword evidence="8" id="KW-0547">Nucleotide-binding</keyword>
<feature type="transmembrane region" description="Helical" evidence="14">
    <location>
        <begin position="288"/>
        <end position="311"/>
    </location>
</feature>
<dbReference type="PANTHER" id="PTHR34220">
    <property type="entry name" value="SENSOR HISTIDINE KINASE YPDA"/>
    <property type="match status" value="1"/>
</dbReference>
<dbReference type="PANTHER" id="PTHR34220:SF7">
    <property type="entry name" value="SENSOR HISTIDINE KINASE YPDA"/>
    <property type="match status" value="1"/>
</dbReference>
<dbReference type="SMART" id="SM00304">
    <property type="entry name" value="HAMP"/>
    <property type="match status" value="1"/>
</dbReference>
<dbReference type="InterPro" id="IPR003594">
    <property type="entry name" value="HATPase_dom"/>
</dbReference>
<accession>A0ABT2UUR9</accession>
<dbReference type="EC" id="2.7.13.3" evidence="3"/>
<dbReference type="InterPro" id="IPR050640">
    <property type="entry name" value="Bact_2-comp_sensor_kinase"/>
</dbReference>
<dbReference type="RefSeq" id="WP_262688200.1">
    <property type="nucleotide sequence ID" value="NZ_JAOQIO010000119.1"/>
</dbReference>
<evidence type="ECO:0000313" key="17">
    <source>
        <dbReference type="EMBL" id="MCU6797409.1"/>
    </source>
</evidence>
<evidence type="ECO:0000256" key="9">
    <source>
        <dbReference type="ARBA" id="ARBA00022777"/>
    </source>
</evidence>
<evidence type="ECO:0000256" key="13">
    <source>
        <dbReference type="ARBA" id="ARBA00023136"/>
    </source>
</evidence>
<keyword evidence="6" id="KW-0808">Transferase</keyword>
<evidence type="ECO:0000256" key="14">
    <source>
        <dbReference type="SAM" id="Phobius"/>
    </source>
</evidence>
<dbReference type="Pfam" id="PF06580">
    <property type="entry name" value="His_kinase"/>
    <property type="match status" value="1"/>
</dbReference>
<dbReference type="InterPro" id="IPR004358">
    <property type="entry name" value="Sig_transdc_His_kin-like_C"/>
</dbReference>
<dbReference type="InterPro" id="IPR005467">
    <property type="entry name" value="His_kinase_dom"/>
</dbReference>
<keyword evidence="10" id="KW-0067">ATP-binding</keyword>
<dbReference type="PRINTS" id="PR00344">
    <property type="entry name" value="BCTRLSENSOR"/>
</dbReference>
<evidence type="ECO:0000256" key="11">
    <source>
        <dbReference type="ARBA" id="ARBA00022989"/>
    </source>
</evidence>
<keyword evidence="11 14" id="KW-1133">Transmembrane helix</keyword>
<evidence type="ECO:0000256" key="1">
    <source>
        <dbReference type="ARBA" id="ARBA00000085"/>
    </source>
</evidence>
<dbReference type="Gene3D" id="3.30.565.10">
    <property type="entry name" value="Histidine kinase-like ATPase, C-terminal domain"/>
    <property type="match status" value="1"/>
</dbReference>
<keyword evidence="9 17" id="KW-0418">Kinase</keyword>
<evidence type="ECO:0000256" key="3">
    <source>
        <dbReference type="ARBA" id="ARBA00012438"/>
    </source>
</evidence>
<feature type="domain" description="HAMP" evidence="16">
    <location>
        <begin position="312"/>
        <end position="364"/>
    </location>
</feature>
<evidence type="ECO:0000256" key="6">
    <source>
        <dbReference type="ARBA" id="ARBA00022679"/>
    </source>
</evidence>
<feature type="domain" description="Histidine kinase" evidence="15">
    <location>
        <begin position="477"/>
        <end position="585"/>
    </location>
</feature>
<evidence type="ECO:0000256" key="7">
    <source>
        <dbReference type="ARBA" id="ARBA00022692"/>
    </source>
</evidence>
<evidence type="ECO:0000259" key="16">
    <source>
        <dbReference type="PROSITE" id="PS50885"/>
    </source>
</evidence>
<name>A0ABT2UUR9_9BACL</name>
<dbReference type="PROSITE" id="PS50885">
    <property type="entry name" value="HAMP"/>
    <property type="match status" value="1"/>
</dbReference>
<dbReference type="InterPro" id="IPR003660">
    <property type="entry name" value="HAMP_dom"/>
</dbReference>
<dbReference type="Pfam" id="PF02518">
    <property type="entry name" value="HATPase_c"/>
    <property type="match status" value="1"/>
</dbReference>
<reference evidence="17 18" key="1">
    <citation type="submission" date="2022-09" db="EMBL/GenBank/DDBJ databases">
        <authorList>
            <person name="Han X.L."/>
            <person name="Wang Q."/>
            <person name="Lu T."/>
        </authorList>
    </citation>
    <scope>NUCLEOTIDE SEQUENCE [LARGE SCALE GENOMIC DNA]</scope>
    <source>
        <strain evidence="17 18">WQ 127069</strain>
    </source>
</reference>
<keyword evidence="12" id="KW-0902">Two-component regulatory system</keyword>
<sequence length="587" mass="67832">MKWKIKSKLIFITFCIVSISLLCSGSITYYYVTGIIREQSIQDSQAKLSQNSFQIKRIQERTEKIAEYIISDNDIQSLLKTNDLLTMEQDYFKKKAIEERLRKFTALNDFITNVLIVRADGEMFSNNSGYENYFESYLQEMWFTELAAEGGNPWFSTPHPFYYENGKGYLPTVSYVVRYRSIVEPDDPGALHTLIIDIKYSEFTAALQQSLGQYEQMVLLNSDRVILYNSKETDPPFMPDNIEHEIAPGKGYWEDQQYIVIYNQSMLKGWLQMAILSKANLFAKINTILFLFVAVILSSLILIFSVMTPTISRITRPISRMVSAMKRVSDGDLNMNISIRTGDELEILANGFNRMIAELKEHVRSSIESEKIKRRMQLELLMAQINPHFIYNTLNTVIYLSHANRNREAEQMTQALIGILQDSVHKEDRSFFTRLADEIRIVEKYVEIQQCRYPCRFQLEWNIDQRLYDLVVPKMILQPVVENALFHGICSVYMEEMGRIQIQAVQTEGTVEIHIVDNGKGMTFEQLASLCDMQSDSTGSPERRGIGLANVRERIRYHYGKEYGIDIESGQGQGTRVILRIPQVTVQ</sequence>
<evidence type="ECO:0000256" key="4">
    <source>
        <dbReference type="ARBA" id="ARBA00022475"/>
    </source>
</evidence>
<dbReference type="Gene3D" id="6.10.340.10">
    <property type="match status" value="1"/>
</dbReference>
<evidence type="ECO:0000256" key="8">
    <source>
        <dbReference type="ARBA" id="ARBA00022741"/>
    </source>
</evidence>
<evidence type="ECO:0000256" key="10">
    <source>
        <dbReference type="ARBA" id="ARBA00022840"/>
    </source>
</evidence>
<dbReference type="InterPro" id="IPR036890">
    <property type="entry name" value="HATPase_C_sf"/>
</dbReference>